<protein>
    <submittedName>
        <fullName evidence="3">Uncharacterized protein</fullName>
    </submittedName>
</protein>
<dbReference type="PROSITE" id="PS51257">
    <property type="entry name" value="PROKAR_LIPOPROTEIN"/>
    <property type="match status" value="1"/>
</dbReference>
<dbReference type="OrthoDB" id="10643362at2759"/>
<reference evidence="3" key="1">
    <citation type="submission" date="2021-09" db="EMBL/GenBank/DDBJ databases">
        <title>A high-quality genome of the endoparasitic fungus Hirsutella rhossiliensis with a comparison of Hirsutella genomes reveals transposable elements contributing to genome size variation.</title>
        <authorList>
            <person name="Lin R."/>
            <person name="Jiao Y."/>
            <person name="Sun X."/>
            <person name="Ling J."/>
            <person name="Xie B."/>
            <person name="Cheng X."/>
        </authorList>
    </citation>
    <scope>NUCLEOTIDE SEQUENCE</scope>
    <source>
        <strain evidence="3">HR02</strain>
    </source>
</reference>
<proteinExistence type="predicted"/>
<dbReference type="RefSeq" id="XP_044722196.1">
    <property type="nucleotide sequence ID" value="XM_044863582.1"/>
</dbReference>
<dbReference type="AlphaFoldDB" id="A0A9P8SIX6"/>
<organism evidence="3 4">
    <name type="scientific">Hirsutella rhossiliensis</name>
    <dbReference type="NCBI Taxonomy" id="111463"/>
    <lineage>
        <taxon>Eukaryota</taxon>
        <taxon>Fungi</taxon>
        <taxon>Dikarya</taxon>
        <taxon>Ascomycota</taxon>
        <taxon>Pezizomycotina</taxon>
        <taxon>Sordariomycetes</taxon>
        <taxon>Hypocreomycetidae</taxon>
        <taxon>Hypocreales</taxon>
        <taxon>Ophiocordycipitaceae</taxon>
        <taxon>Hirsutella</taxon>
    </lineage>
</organism>
<evidence type="ECO:0000313" key="3">
    <source>
        <dbReference type="EMBL" id="KAH0964683.1"/>
    </source>
</evidence>
<gene>
    <name evidence="3" type="ORF">HRG_05111</name>
</gene>
<accession>A0A9P8SIX6</accession>
<feature type="compositionally biased region" description="Low complexity" evidence="1">
    <location>
        <begin position="200"/>
        <end position="218"/>
    </location>
</feature>
<feature type="region of interest" description="Disordered" evidence="1">
    <location>
        <begin position="200"/>
        <end position="356"/>
    </location>
</feature>
<feature type="compositionally biased region" description="Low complexity" evidence="1">
    <location>
        <begin position="128"/>
        <end position="138"/>
    </location>
</feature>
<dbReference type="EMBL" id="JAIZPD010000004">
    <property type="protein sequence ID" value="KAH0964683.1"/>
    <property type="molecule type" value="Genomic_DNA"/>
</dbReference>
<comment type="caution">
    <text evidence="3">The sequence shown here is derived from an EMBL/GenBank/DDBJ whole genome shotgun (WGS) entry which is preliminary data.</text>
</comment>
<feature type="region of interest" description="Disordered" evidence="1">
    <location>
        <begin position="72"/>
        <end position="148"/>
    </location>
</feature>
<evidence type="ECO:0000256" key="1">
    <source>
        <dbReference type="SAM" id="MobiDB-lite"/>
    </source>
</evidence>
<feature type="compositionally biased region" description="Polar residues" evidence="1">
    <location>
        <begin position="267"/>
        <end position="277"/>
    </location>
</feature>
<feature type="compositionally biased region" description="Low complexity" evidence="1">
    <location>
        <begin position="315"/>
        <end position="346"/>
    </location>
</feature>
<feature type="compositionally biased region" description="Low complexity" evidence="1">
    <location>
        <begin position="278"/>
        <end position="295"/>
    </location>
</feature>
<feature type="signal peptide" evidence="2">
    <location>
        <begin position="1"/>
        <end position="24"/>
    </location>
</feature>
<feature type="compositionally biased region" description="Low complexity" evidence="1">
    <location>
        <begin position="225"/>
        <end position="242"/>
    </location>
</feature>
<name>A0A9P8SIX6_9HYPO</name>
<dbReference type="Proteomes" id="UP000824596">
    <property type="component" value="Unassembled WGS sequence"/>
</dbReference>
<keyword evidence="2" id="KW-0732">Signal</keyword>
<evidence type="ECO:0000256" key="2">
    <source>
        <dbReference type="SAM" id="SignalP"/>
    </source>
</evidence>
<evidence type="ECO:0000313" key="4">
    <source>
        <dbReference type="Proteomes" id="UP000824596"/>
    </source>
</evidence>
<feature type="chain" id="PRO_5040119328" evidence="2">
    <location>
        <begin position="25"/>
        <end position="356"/>
    </location>
</feature>
<sequence length="356" mass="35333">MVKPTNPLALAAFGVSMAVAGVAATSCIVTVTVTATVATVAAARPSSCFPTELDCAVLVSYCGVPPFTATSSASASSSVRGPPGSRPPPPIETLPYGRKSSEHGATTTTTVLGEVTRLVPVPESTPRASLSASSALGAPVDDQLSGTSRGPLWGHNTYERANCSTSICTGTHTRPAPRYGSSSTHGEAILTAVSSAGATGSISASSSVAGSPASSQASEGTTAWPGHHAPSSSGAGSTPSMSKPRTDTPGGYEFSIPVPSPMPSDVRGSSTATSFSESVDAATGSGSTSSDAGVSPGTTLLTTRKPPAQSPMSSTGPPAGPATAPYEPSSSEASSAEAPSYTEPPSYRTRVRPSKR</sequence>
<keyword evidence="4" id="KW-1185">Reference proteome</keyword>
<dbReference type="GeneID" id="68354240"/>
<feature type="compositionally biased region" description="Low complexity" evidence="1">
    <location>
        <begin position="72"/>
        <end position="83"/>
    </location>
</feature>